<proteinExistence type="predicted"/>
<dbReference type="InterPro" id="IPR003374">
    <property type="entry name" value="ApbE-like_sf"/>
</dbReference>
<keyword evidence="8" id="KW-0460">Magnesium</keyword>
<evidence type="ECO:0000256" key="10">
    <source>
        <dbReference type="ARBA" id="ARBA00048540"/>
    </source>
</evidence>
<feature type="region of interest" description="Disordered" evidence="11">
    <location>
        <begin position="1"/>
        <end position="28"/>
    </location>
</feature>
<evidence type="ECO:0000256" key="4">
    <source>
        <dbReference type="ARBA" id="ARBA00022630"/>
    </source>
</evidence>
<dbReference type="SMART" id="SM00903">
    <property type="entry name" value="Flavin_Reduct"/>
    <property type="match status" value="1"/>
</dbReference>
<sequence length="636" mass="69280">MADATSSATYTTEKPARAETKTKQGTPSSAYDWIPTVKFASNDIASVKNNSRGDVIISKRGVQMCVPYTVLVGMPAGTQADDWCAIGDFNLKVDTVINRVFKECNDIANCWNANSELSQGLNAAEAGAKVSLSAHLTSLLHTANALASLGPQFDPTVEPLCRLWRERLSQTPPAIPTEEEINREKALVGWADHISLDVDQRTVVKSHSLTRVDLCSLAKGWCVDRMAEQLQSAGFTSCLVEWGGDIRSVGINPLEGRHWECSISCSPSLADLFQSFSVTTNAKGSSLPTLAGLQLKDQNGETALATSGDYAQLKKWGYHHIVDPASGMLLKAGWEAPSTCSVTSNSCQLADAVSTCMMACPTAESALAWLLEAAPKLPGVIHRYWIYSRHDNTLLHGNVAEEMQRLEAGALLRKALRAIPNPVAVIIAATYTKGVRQVHGITVSSCVWCSRTPPMLSFNIDKSSHMHSVLCASRLDDRVNTISVHFLQASQAEVARHFATCTSPEHVEWHWFKVNGTREAPTLKVVEDGATVVYCTRRNLLETGDHHLVVVDVLKVVHNGTDQETDTLMAKSLLYGSRRYVSIGDGSRTGLSNGTPDKAETQERDSPSLVAEVYKHSVKEIDTKPRKRSIFSCCTS</sequence>
<organism evidence="14 15">
    <name type="scientific">Cymbomonas tetramitiformis</name>
    <dbReference type="NCBI Taxonomy" id="36881"/>
    <lineage>
        <taxon>Eukaryota</taxon>
        <taxon>Viridiplantae</taxon>
        <taxon>Chlorophyta</taxon>
        <taxon>Pyramimonadophyceae</taxon>
        <taxon>Pyramimonadales</taxon>
        <taxon>Pyramimonadaceae</taxon>
        <taxon>Cymbomonas</taxon>
    </lineage>
</organism>
<dbReference type="Gene3D" id="3.10.520.10">
    <property type="entry name" value="ApbE-like domains"/>
    <property type="match status" value="1"/>
</dbReference>
<dbReference type="GO" id="GO:0016740">
    <property type="term" value="F:transferase activity"/>
    <property type="evidence" value="ECO:0007669"/>
    <property type="project" value="UniProtKB-KW"/>
</dbReference>
<dbReference type="EMBL" id="LGRX02029772">
    <property type="protein sequence ID" value="KAK3246471.1"/>
    <property type="molecule type" value="Genomic_DNA"/>
</dbReference>
<evidence type="ECO:0000313" key="13">
    <source>
        <dbReference type="EMBL" id="KAK3246471.1"/>
    </source>
</evidence>
<dbReference type="GO" id="GO:0046872">
    <property type="term" value="F:metal ion binding"/>
    <property type="evidence" value="ECO:0007669"/>
    <property type="project" value="UniProtKB-KW"/>
</dbReference>
<evidence type="ECO:0000313" key="14">
    <source>
        <dbReference type="EMBL" id="KAK3277999.1"/>
    </source>
</evidence>
<evidence type="ECO:0000259" key="12">
    <source>
        <dbReference type="SMART" id="SM00903"/>
    </source>
</evidence>
<comment type="caution">
    <text evidence="14">The sequence shown here is derived from an EMBL/GenBank/DDBJ whole genome shotgun (WGS) entry which is preliminary data.</text>
</comment>
<dbReference type="EMBL" id="LGRX02005699">
    <property type="protein sequence ID" value="KAK3277999.1"/>
    <property type="molecule type" value="Genomic_DNA"/>
</dbReference>
<dbReference type="InterPro" id="IPR024932">
    <property type="entry name" value="ApbE"/>
</dbReference>
<name>A0AAE0LAS7_9CHLO</name>
<dbReference type="SUPFAM" id="SSF143631">
    <property type="entry name" value="ApbE-like"/>
    <property type="match status" value="1"/>
</dbReference>
<keyword evidence="6" id="KW-0479">Metal-binding</keyword>
<evidence type="ECO:0000256" key="8">
    <source>
        <dbReference type="ARBA" id="ARBA00022842"/>
    </source>
</evidence>
<evidence type="ECO:0000256" key="9">
    <source>
        <dbReference type="ARBA" id="ARBA00031306"/>
    </source>
</evidence>
<evidence type="ECO:0000313" key="15">
    <source>
        <dbReference type="Proteomes" id="UP001190700"/>
    </source>
</evidence>
<feature type="region of interest" description="Disordered" evidence="11">
    <location>
        <begin position="586"/>
        <end position="608"/>
    </location>
</feature>
<evidence type="ECO:0000256" key="3">
    <source>
        <dbReference type="ARBA" id="ARBA00016337"/>
    </source>
</evidence>
<keyword evidence="7" id="KW-0274">FAD</keyword>
<reference evidence="14 15" key="1">
    <citation type="journal article" date="2015" name="Genome Biol. Evol.">
        <title>Comparative Genomics of a Bacterivorous Green Alga Reveals Evolutionary Causalities and Consequences of Phago-Mixotrophic Mode of Nutrition.</title>
        <authorList>
            <person name="Burns J.A."/>
            <person name="Paasch A."/>
            <person name="Narechania A."/>
            <person name="Kim E."/>
        </authorList>
    </citation>
    <scope>NUCLEOTIDE SEQUENCE [LARGE SCALE GENOMIC DNA]</scope>
    <source>
        <strain evidence="14">PLY_AMNH</strain>
    </source>
</reference>
<keyword evidence="5" id="KW-0808">Transferase</keyword>
<dbReference type="SUPFAM" id="SSF50475">
    <property type="entry name" value="FMN-binding split barrel"/>
    <property type="match status" value="1"/>
</dbReference>
<comment type="catalytic activity">
    <reaction evidence="10">
        <text>L-threonyl-[protein] + FAD = FMN-L-threonyl-[protein] + AMP + H(+)</text>
        <dbReference type="Rhea" id="RHEA:36847"/>
        <dbReference type="Rhea" id="RHEA-COMP:11060"/>
        <dbReference type="Rhea" id="RHEA-COMP:11061"/>
        <dbReference type="ChEBI" id="CHEBI:15378"/>
        <dbReference type="ChEBI" id="CHEBI:30013"/>
        <dbReference type="ChEBI" id="CHEBI:57692"/>
        <dbReference type="ChEBI" id="CHEBI:74257"/>
        <dbReference type="ChEBI" id="CHEBI:456215"/>
        <dbReference type="EC" id="2.7.1.180"/>
    </reaction>
</comment>
<protein>
    <recommendedName>
        <fullName evidence="3">FAD:protein FMN transferase</fullName>
        <ecNumber evidence="2">2.7.1.180</ecNumber>
    </recommendedName>
    <alternativeName>
        <fullName evidence="9">Flavin transferase</fullName>
    </alternativeName>
</protein>
<feature type="compositionally biased region" description="Basic and acidic residues" evidence="11">
    <location>
        <begin position="597"/>
        <end position="606"/>
    </location>
</feature>
<dbReference type="PANTHER" id="PTHR30040:SF2">
    <property type="entry name" value="FAD:PROTEIN FMN TRANSFERASE"/>
    <property type="match status" value="1"/>
</dbReference>
<gene>
    <name evidence="14" type="ORF">CYMTET_14033</name>
    <name evidence="13" type="ORF">CYMTET_43989</name>
</gene>
<evidence type="ECO:0000256" key="7">
    <source>
        <dbReference type="ARBA" id="ARBA00022827"/>
    </source>
</evidence>
<dbReference type="GO" id="GO:0010181">
    <property type="term" value="F:FMN binding"/>
    <property type="evidence" value="ECO:0007669"/>
    <property type="project" value="InterPro"/>
</dbReference>
<dbReference type="InterPro" id="IPR002563">
    <property type="entry name" value="Flavin_Rdtase-like_dom"/>
</dbReference>
<dbReference type="InterPro" id="IPR012349">
    <property type="entry name" value="Split_barrel_FMN-bd"/>
</dbReference>
<dbReference type="Proteomes" id="UP001190700">
    <property type="component" value="Unassembled WGS sequence"/>
</dbReference>
<evidence type="ECO:0000256" key="11">
    <source>
        <dbReference type="SAM" id="MobiDB-lite"/>
    </source>
</evidence>
<dbReference type="Pfam" id="PF01613">
    <property type="entry name" value="Flavin_Reduct"/>
    <property type="match status" value="1"/>
</dbReference>
<dbReference type="Pfam" id="PF02424">
    <property type="entry name" value="ApbE"/>
    <property type="match status" value="1"/>
</dbReference>
<dbReference type="Gene3D" id="2.30.110.10">
    <property type="entry name" value="Electron Transport, Fmn-binding Protein, Chain A"/>
    <property type="match status" value="1"/>
</dbReference>
<evidence type="ECO:0000256" key="5">
    <source>
        <dbReference type="ARBA" id="ARBA00022679"/>
    </source>
</evidence>
<dbReference type="AlphaFoldDB" id="A0AAE0LAS7"/>
<dbReference type="PANTHER" id="PTHR30040">
    <property type="entry name" value="THIAMINE BIOSYNTHESIS LIPOPROTEIN APBE"/>
    <property type="match status" value="1"/>
</dbReference>
<evidence type="ECO:0000256" key="1">
    <source>
        <dbReference type="ARBA" id="ARBA00001946"/>
    </source>
</evidence>
<keyword evidence="4" id="KW-0285">Flavoprotein</keyword>
<reference evidence="14" key="2">
    <citation type="submission" date="2023-06" db="EMBL/GenBank/DDBJ databases">
        <title>Long-read-based genome assembly of the green algal bacterivore Cymbomonas tetramitiformis.</title>
        <authorList>
            <person name="Gyaltshen Y."/>
            <person name="Rozenberg A."/>
            <person name="Paasch A."/>
            <person name="Burns J.A."/>
            <person name="Warring S."/>
            <person name="Larson R."/>
            <person name="Maurer-Alcala X."/>
            <person name="Dacks J."/>
            <person name="Kim E."/>
        </authorList>
    </citation>
    <scope>NUCLEOTIDE SEQUENCE</scope>
    <source>
        <strain evidence="14">PLY_AMNH</strain>
    </source>
</reference>
<evidence type="ECO:0000256" key="6">
    <source>
        <dbReference type="ARBA" id="ARBA00022723"/>
    </source>
</evidence>
<feature type="compositionally biased region" description="Polar residues" evidence="11">
    <location>
        <begin position="1"/>
        <end position="12"/>
    </location>
</feature>
<feature type="domain" description="Flavin reductase like" evidence="12">
    <location>
        <begin position="416"/>
        <end position="582"/>
    </location>
</feature>
<evidence type="ECO:0000256" key="2">
    <source>
        <dbReference type="ARBA" id="ARBA00011955"/>
    </source>
</evidence>
<comment type="cofactor">
    <cofactor evidence="1">
        <name>Mg(2+)</name>
        <dbReference type="ChEBI" id="CHEBI:18420"/>
    </cofactor>
</comment>
<keyword evidence="15" id="KW-1185">Reference proteome</keyword>
<accession>A0AAE0LAS7</accession>
<dbReference type="EC" id="2.7.1.180" evidence="2"/>